<dbReference type="Proteomes" id="UP000694392">
    <property type="component" value="Unplaced"/>
</dbReference>
<protein>
    <submittedName>
        <fullName evidence="1">Uncharacterized protein</fullName>
    </submittedName>
</protein>
<reference evidence="1" key="2">
    <citation type="submission" date="2025-09" db="UniProtKB">
        <authorList>
            <consortium name="Ensembl"/>
        </authorList>
    </citation>
    <scope>IDENTIFICATION</scope>
</reference>
<dbReference type="Ensembl" id="ENSSPUT00000006681.1">
    <property type="protein sequence ID" value="ENSSPUP00000006277.1"/>
    <property type="gene ID" value="ENSSPUG00000004841.1"/>
</dbReference>
<proteinExistence type="predicted"/>
<dbReference type="AlphaFoldDB" id="A0A8D0GBQ1"/>
<organism evidence="1 2">
    <name type="scientific">Sphenodon punctatus</name>
    <name type="common">Tuatara</name>
    <name type="synonym">Hatteria punctata</name>
    <dbReference type="NCBI Taxonomy" id="8508"/>
    <lineage>
        <taxon>Eukaryota</taxon>
        <taxon>Metazoa</taxon>
        <taxon>Chordata</taxon>
        <taxon>Craniata</taxon>
        <taxon>Vertebrata</taxon>
        <taxon>Euteleostomi</taxon>
        <taxon>Lepidosauria</taxon>
        <taxon>Sphenodontia</taxon>
        <taxon>Sphenodontidae</taxon>
        <taxon>Sphenodon</taxon>
    </lineage>
</organism>
<evidence type="ECO:0000313" key="2">
    <source>
        <dbReference type="Proteomes" id="UP000694392"/>
    </source>
</evidence>
<reference evidence="1" key="1">
    <citation type="submission" date="2025-08" db="UniProtKB">
        <authorList>
            <consortium name="Ensembl"/>
        </authorList>
    </citation>
    <scope>IDENTIFICATION</scope>
</reference>
<sequence length="123" mass="13373">ALEAIKRQAVLGSKLQCRKALTPSRLHRWICHLAQIGGNPAVQPGLKAQHQEREQLSTSEQDIRKAMKELDLSIKKLYLCLPNSTLCLVLLPGTNSVHGSLPGLGLMGIRETPPPAACSSARF</sequence>
<evidence type="ECO:0000313" key="1">
    <source>
        <dbReference type="Ensembl" id="ENSSPUP00000006277.1"/>
    </source>
</evidence>
<accession>A0A8D0GBQ1</accession>
<keyword evidence="2" id="KW-1185">Reference proteome</keyword>
<dbReference type="GeneTree" id="ENSGT00940000161162"/>
<name>A0A8D0GBQ1_SPHPU</name>